<dbReference type="AlphaFoldDB" id="A0A4Q5N3G7"/>
<keyword evidence="1" id="KW-0812">Transmembrane</keyword>
<keyword evidence="3" id="KW-1185">Reference proteome</keyword>
<comment type="caution">
    <text evidence="2">The sequence shown here is derived from an EMBL/GenBank/DDBJ whole genome shotgun (WGS) entry which is preliminary data.</text>
</comment>
<keyword evidence="1" id="KW-1133">Transmembrane helix</keyword>
<sequence>MLLVPVVVVGSLLAVAVGLRDRRDSGAGMIAARAVERSRDLWLSSPLAFAWRSTIGTLLSWAVGIAALGAVAGAMLPSLEEFVAGDPAYAELMATFGIDLADISLGYVAMMGVITGLVMALYVTWRVGAARAEEDSQRLDQLLVRPVLRWRWLGGHVLLAAVAVLLLTGTAATATWACAAVVGADLAYADAAAAVLNTLPLVALFLGLAVFLFGVAPRLVVPVGASATMVAYVLNFVGPPLDWPEPLVALSPFHHLEMVPVDPVGASAAVVMGVLALGFVVAGMVAFQRRDVVGG</sequence>
<organism evidence="2 3">
    <name type="scientific">Pengzhenrongella frigida</name>
    <dbReference type="NCBI Taxonomy" id="1259133"/>
    <lineage>
        <taxon>Bacteria</taxon>
        <taxon>Bacillati</taxon>
        <taxon>Actinomycetota</taxon>
        <taxon>Actinomycetes</taxon>
        <taxon>Micrococcales</taxon>
        <taxon>Pengzhenrongella</taxon>
    </lineage>
</organism>
<dbReference type="Proteomes" id="UP000293764">
    <property type="component" value="Unassembled WGS sequence"/>
</dbReference>
<accession>A0A4Q5N3G7</accession>
<proteinExistence type="predicted"/>
<keyword evidence="1" id="KW-0472">Membrane</keyword>
<evidence type="ECO:0000313" key="3">
    <source>
        <dbReference type="Proteomes" id="UP000293764"/>
    </source>
</evidence>
<feature type="transmembrane region" description="Helical" evidence="1">
    <location>
        <begin position="264"/>
        <end position="287"/>
    </location>
</feature>
<protein>
    <recommendedName>
        <fullName evidence="4">ABC transporter permease</fullName>
    </recommendedName>
</protein>
<evidence type="ECO:0000313" key="2">
    <source>
        <dbReference type="EMBL" id="RYV52730.1"/>
    </source>
</evidence>
<dbReference type="EMBL" id="SDWW01000003">
    <property type="protein sequence ID" value="RYV52730.1"/>
    <property type="molecule type" value="Genomic_DNA"/>
</dbReference>
<evidence type="ECO:0008006" key="4">
    <source>
        <dbReference type="Google" id="ProtNLM"/>
    </source>
</evidence>
<feature type="transmembrane region" description="Helical" evidence="1">
    <location>
        <begin position="100"/>
        <end position="125"/>
    </location>
</feature>
<name>A0A4Q5N3G7_9MICO</name>
<feature type="transmembrane region" description="Helical" evidence="1">
    <location>
        <begin position="194"/>
        <end position="216"/>
    </location>
</feature>
<feature type="transmembrane region" description="Helical" evidence="1">
    <location>
        <begin position="58"/>
        <end position="79"/>
    </location>
</feature>
<dbReference type="OrthoDB" id="2014935at2"/>
<evidence type="ECO:0000256" key="1">
    <source>
        <dbReference type="SAM" id="Phobius"/>
    </source>
</evidence>
<reference evidence="2 3" key="1">
    <citation type="submission" date="2019-01" db="EMBL/GenBank/DDBJ databases">
        <title>Novel species of Cellulomonas.</title>
        <authorList>
            <person name="Liu Q."/>
            <person name="Xin Y.-H."/>
        </authorList>
    </citation>
    <scope>NUCLEOTIDE SEQUENCE [LARGE SCALE GENOMIC DNA]</scope>
    <source>
        <strain evidence="2 3">HLT2-17</strain>
    </source>
</reference>
<feature type="transmembrane region" description="Helical" evidence="1">
    <location>
        <begin position="157"/>
        <end position="182"/>
    </location>
</feature>
<dbReference type="RefSeq" id="WP_130100981.1">
    <property type="nucleotide sequence ID" value="NZ_SDWW01000003.1"/>
</dbReference>
<gene>
    <name evidence="2" type="ORF">EUA98_01980</name>
</gene>